<dbReference type="Proteomes" id="UP001487740">
    <property type="component" value="Unassembled WGS sequence"/>
</dbReference>
<feature type="region of interest" description="Disordered" evidence="1">
    <location>
        <begin position="260"/>
        <end position="317"/>
    </location>
</feature>
<proteinExistence type="predicted"/>
<evidence type="ECO:0000313" key="3">
    <source>
        <dbReference type="Proteomes" id="UP001487740"/>
    </source>
</evidence>
<organism evidence="2 3">
    <name type="scientific">Scylla paramamosain</name>
    <name type="common">Mud crab</name>
    <dbReference type="NCBI Taxonomy" id="85552"/>
    <lineage>
        <taxon>Eukaryota</taxon>
        <taxon>Metazoa</taxon>
        <taxon>Ecdysozoa</taxon>
        <taxon>Arthropoda</taxon>
        <taxon>Crustacea</taxon>
        <taxon>Multicrustacea</taxon>
        <taxon>Malacostraca</taxon>
        <taxon>Eumalacostraca</taxon>
        <taxon>Eucarida</taxon>
        <taxon>Decapoda</taxon>
        <taxon>Pleocyemata</taxon>
        <taxon>Brachyura</taxon>
        <taxon>Eubrachyura</taxon>
        <taxon>Portunoidea</taxon>
        <taxon>Portunidae</taxon>
        <taxon>Portuninae</taxon>
        <taxon>Scylla</taxon>
    </lineage>
</organism>
<sequence>MSDHPVKSHEEKLTKTKKSGERGQRSTEVTVEGARGGRGRGQVRGSQSCPQVWPEGGAGSGEAPTAVTPAQTRAQRVNIQESTSRRLQRSLLTQVEGRGDHDGDCLQVLELGINGGVSRTNLSWKRSRSLRTQTRLYRAIRGRSALRSLPSSSAVPRQGLIPARLAPALPANRQPDAITLPPTGPAPHYDHRCNANAHYQARSLRWLLQIVTAAPYHSFELDWAELPDDWTADSWGRSLPDGAEDKKGLASLRFELHRSRSDGRRHFTASPPPPHIRNQRLIPSDSHASVEPFPDTGALQDPPPRPARPARPVHSAGHLRRTCGETAGTDEFCASPVYIPVSQLPGVSVKINVPVACCPSMSRVHRVCAPNGRKSRHMFLMSVFESFRDCDRQDP</sequence>
<evidence type="ECO:0000256" key="1">
    <source>
        <dbReference type="SAM" id="MobiDB-lite"/>
    </source>
</evidence>
<feature type="compositionally biased region" description="Basic and acidic residues" evidence="1">
    <location>
        <begin position="1"/>
        <end position="25"/>
    </location>
</feature>
<evidence type="ECO:0000313" key="2">
    <source>
        <dbReference type="EMBL" id="KAK8385591.1"/>
    </source>
</evidence>
<name>A0AAW0TE15_SCYPA</name>
<accession>A0AAW0TE15</accession>
<reference evidence="2 3" key="1">
    <citation type="submission" date="2023-03" db="EMBL/GenBank/DDBJ databases">
        <title>High-quality genome of Scylla paramamosain provides insights in environmental adaptation.</title>
        <authorList>
            <person name="Zhang L."/>
        </authorList>
    </citation>
    <scope>NUCLEOTIDE SEQUENCE [LARGE SCALE GENOMIC DNA]</scope>
    <source>
        <strain evidence="2">LZ_2023a</strain>
        <tissue evidence="2">Muscle</tissue>
    </source>
</reference>
<protein>
    <submittedName>
        <fullName evidence="2">Uncharacterized protein</fullName>
    </submittedName>
</protein>
<feature type="region of interest" description="Disordered" evidence="1">
    <location>
        <begin position="1"/>
        <end position="84"/>
    </location>
</feature>
<dbReference type="AlphaFoldDB" id="A0AAW0TE15"/>
<dbReference type="EMBL" id="JARAKH010000032">
    <property type="protein sequence ID" value="KAK8385591.1"/>
    <property type="molecule type" value="Genomic_DNA"/>
</dbReference>
<gene>
    <name evidence="2" type="ORF">O3P69_016396</name>
</gene>
<feature type="compositionally biased region" description="Polar residues" evidence="1">
    <location>
        <begin position="68"/>
        <end position="82"/>
    </location>
</feature>
<comment type="caution">
    <text evidence="2">The sequence shown here is derived from an EMBL/GenBank/DDBJ whole genome shotgun (WGS) entry which is preliminary data.</text>
</comment>
<keyword evidence="3" id="KW-1185">Reference proteome</keyword>